<dbReference type="AlphaFoldDB" id="A7RQS1"/>
<keyword evidence="2" id="KW-0472">Membrane</keyword>
<feature type="transmembrane region" description="Helical" evidence="2">
    <location>
        <begin position="6"/>
        <end position="30"/>
    </location>
</feature>
<sequence>MVPSTTMGQILGAVCCVSGVILIALPIPIIQEKDIFKKNMLTVYNVEDLQKKIEQMRAGGGEDGDEGRVRPNNNSNDNNNNNTNNKQHSQRVKFYDSSNTSSGVTKRA</sequence>
<proteinExistence type="predicted"/>
<evidence type="ECO:0000256" key="1">
    <source>
        <dbReference type="SAM" id="MobiDB-lite"/>
    </source>
</evidence>
<keyword evidence="4" id="KW-1185">Reference proteome</keyword>
<feature type="region of interest" description="Disordered" evidence="1">
    <location>
        <begin position="55"/>
        <end position="108"/>
    </location>
</feature>
<gene>
    <name evidence="3" type="ORF">NEMVEDRAFT_v1g240021</name>
</gene>
<dbReference type="SUPFAM" id="SSF81324">
    <property type="entry name" value="Voltage-gated potassium channels"/>
    <property type="match status" value="1"/>
</dbReference>
<keyword evidence="2" id="KW-1133">Transmembrane helix</keyword>
<dbReference type="HOGENOM" id="CLU_2200043_0_0_1"/>
<name>A7RQS1_NEMVE</name>
<evidence type="ECO:0000313" key="4">
    <source>
        <dbReference type="Proteomes" id="UP000001593"/>
    </source>
</evidence>
<protein>
    <submittedName>
        <fullName evidence="3">Uncharacterized protein</fullName>
    </submittedName>
</protein>
<evidence type="ECO:0000313" key="3">
    <source>
        <dbReference type="EMBL" id="EDO46154.1"/>
    </source>
</evidence>
<feature type="compositionally biased region" description="Polar residues" evidence="1">
    <location>
        <begin position="96"/>
        <end position="108"/>
    </location>
</feature>
<dbReference type="EMBL" id="DS469529">
    <property type="protein sequence ID" value="EDO46154.1"/>
    <property type="molecule type" value="Genomic_DNA"/>
</dbReference>
<accession>A7RQS1</accession>
<dbReference type="Proteomes" id="UP000001593">
    <property type="component" value="Unassembled WGS sequence"/>
</dbReference>
<feature type="compositionally biased region" description="Low complexity" evidence="1">
    <location>
        <begin position="72"/>
        <end position="85"/>
    </location>
</feature>
<evidence type="ECO:0000256" key="2">
    <source>
        <dbReference type="SAM" id="Phobius"/>
    </source>
</evidence>
<keyword evidence="2" id="KW-0812">Transmembrane</keyword>
<organism evidence="3 4">
    <name type="scientific">Nematostella vectensis</name>
    <name type="common">Starlet sea anemone</name>
    <dbReference type="NCBI Taxonomy" id="45351"/>
    <lineage>
        <taxon>Eukaryota</taxon>
        <taxon>Metazoa</taxon>
        <taxon>Cnidaria</taxon>
        <taxon>Anthozoa</taxon>
        <taxon>Hexacorallia</taxon>
        <taxon>Actiniaria</taxon>
        <taxon>Edwardsiidae</taxon>
        <taxon>Nematostella</taxon>
    </lineage>
</organism>
<dbReference type="InParanoid" id="A7RQS1"/>
<reference evidence="3 4" key="1">
    <citation type="journal article" date="2007" name="Science">
        <title>Sea anemone genome reveals ancestral eumetazoan gene repertoire and genomic organization.</title>
        <authorList>
            <person name="Putnam N.H."/>
            <person name="Srivastava M."/>
            <person name="Hellsten U."/>
            <person name="Dirks B."/>
            <person name="Chapman J."/>
            <person name="Salamov A."/>
            <person name="Terry A."/>
            <person name="Shapiro H."/>
            <person name="Lindquist E."/>
            <person name="Kapitonov V.V."/>
            <person name="Jurka J."/>
            <person name="Genikhovich G."/>
            <person name="Grigoriev I.V."/>
            <person name="Lucas S.M."/>
            <person name="Steele R.E."/>
            <person name="Finnerty J.R."/>
            <person name="Technau U."/>
            <person name="Martindale M.Q."/>
            <person name="Rokhsar D.S."/>
        </authorList>
    </citation>
    <scope>NUCLEOTIDE SEQUENCE [LARGE SCALE GENOMIC DNA]</scope>
    <source>
        <strain evidence="4">CH2 X CH6</strain>
    </source>
</reference>
<dbReference type="STRING" id="45351.A7RQS1"/>